<dbReference type="GO" id="GO:1990133">
    <property type="term" value="C:molybdopterin adenylyltransferase complex"/>
    <property type="evidence" value="ECO:0007669"/>
    <property type="project" value="TreeGrafter"/>
</dbReference>
<dbReference type="PANTHER" id="PTHR33359:SF1">
    <property type="entry name" value="MOLYBDOPTERIN SYNTHASE SULFUR CARRIER SUBUNIT"/>
    <property type="match status" value="1"/>
</dbReference>
<gene>
    <name evidence="4" type="ORF">JCM15548_13006</name>
</gene>
<dbReference type="PANTHER" id="PTHR33359">
    <property type="entry name" value="MOLYBDOPTERIN SYNTHASE SULFUR CARRIER SUBUNIT"/>
    <property type="match status" value="1"/>
</dbReference>
<dbReference type="InterPro" id="IPR044672">
    <property type="entry name" value="MOCS2A"/>
</dbReference>
<protein>
    <recommendedName>
        <fullName evidence="3">Molybdopterin synthase sulfur carrier subunit</fullName>
    </recommendedName>
</protein>
<dbReference type="STRING" id="1236989.JCM15548_13006"/>
<proteinExistence type="inferred from homology"/>
<evidence type="ECO:0000313" key="4">
    <source>
        <dbReference type="EMBL" id="GAO30701.1"/>
    </source>
</evidence>
<dbReference type="SUPFAM" id="SSF54285">
    <property type="entry name" value="MoaD/ThiS"/>
    <property type="match status" value="1"/>
</dbReference>
<dbReference type="InterPro" id="IPR003749">
    <property type="entry name" value="ThiS/MoaD-like"/>
</dbReference>
<dbReference type="GO" id="GO:0006777">
    <property type="term" value="P:Mo-molybdopterin cofactor biosynthetic process"/>
    <property type="evidence" value="ECO:0007669"/>
    <property type="project" value="InterPro"/>
</dbReference>
<dbReference type="CDD" id="cd00754">
    <property type="entry name" value="Ubl_MoaD"/>
    <property type="match status" value="1"/>
</dbReference>
<dbReference type="GO" id="GO:0000166">
    <property type="term" value="F:nucleotide binding"/>
    <property type="evidence" value="ECO:0007669"/>
    <property type="project" value="UniProtKB-KW"/>
</dbReference>
<dbReference type="InterPro" id="IPR012675">
    <property type="entry name" value="Beta-grasp_dom_sf"/>
</dbReference>
<sequence>MKTQKLKILFFGMTAEASGCRELQTDCLPTTGDLQKTLLEKFPLLKTQNFTLAVNEQVVNHGLHPLEAGDEIALLPPFSGG</sequence>
<accession>A0A0E9LZY8</accession>
<dbReference type="EMBL" id="BAZW01000028">
    <property type="protein sequence ID" value="GAO30701.1"/>
    <property type="molecule type" value="Genomic_DNA"/>
</dbReference>
<organism evidence="4 5">
    <name type="scientific">Geofilum rubicundum JCM 15548</name>
    <dbReference type="NCBI Taxonomy" id="1236989"/>
    <lineage>
        <taxon>Bacteria</taxon>
        <taxon>Pseudomonadati</taxon>
        <taxon>Bacteroidota</taxon>
        <taxon>Bacteroidia</taxon>
        <taxon>Marinilabiliales</taxon>
        <taxon>Marinilabiliaceae</taxon>
        <taxon>Geofilum</taxon>
    </lineage>
</organism>
<dbReference type="Gene3D" id="3.10.20.30">
    <property type="match status" value="1"/>
</dbReference>
<comment type="caution">
    <text evidence="4">The sequence shown here is derived from an EMBL/GenBank/DDBJ whole genome shotgun (WGS) entry which is preliminary data.</text>
</comment>
<dbReference type="OrthoDB" id="598356at2"/>
<dbReference type="Pfam" id="PF02597">
    <property type="entry name" value="ThiS"/>
    <property type="match status" value="1"/>
</dbReference>
<dbReference type="AlphaFoldDB" id="A0A0E9LZY8"/>
<name>A0A0E9LZY8_9BACT</name>
<dbReference type="Proteomes" id="UP000032900">
    <property type="component" value="Unassembled WGS sequence"/>
</dbReference>
<reference evidence="4 5" key="1">
    <citation type="journal article" date="2015" name="Microbes Environ.">
        <title>Distribution and evolution of nitrogen fixation genes in the phylum bacteroidetes.</title>
        <authorList>
            <person name="Inoue J."/>
            <person name="Oshima K."/>
            <person name="Suda W."/>
            <person name="Sakamoto M."/>
            <person name="Iino T."/>
            <person name="Noda S."/>
            <person name="Hongoh Y."/>
            <person name="Hattori M."/>
            <person name="Ohkuma M."/>
        </authorList>
    </citation>
    <scope>NUCLEOTIDE SEQUENCE [LARGE SCALE GENOMIC DNA]</scope>
    <source>
        <strain evidence="4">JCM 15548</strain>
    </source>
</reference>
<evidence type="ECO:0000256" key="3">
    <source>
        <dbReference type="ARBA" id="ARBA00024247"/>
    </source>
</evidence>
<keyword evidence="1" id="KW-0547">Nucleotide-binding</keyword>
<comment type="similarity">
    <text evidence="2">Belongs to the MoaD family.</text>
</comment>
<evidence type="ECO:0000313" key="5">
    <source>
        <dbReference type="Proteomes" id="UP000032900"/>
    </source>
</evidence>
<dbReference type="InterPro" id="IPR016155">
    <property type="entry name" value="Mopterin_synth/thiamin_S_b"/>
</dbReference>
<keyword evidence="5" id="KW-1185">Reference proteome</keyword>
<dbReference type="RefSeq" id="WP_062125932.1">
    <property type="nucleotide sequence ID" value="NZ_BAZW01000028.1"/>
</dbReference>
<evidence type="ECO:0000256" key="2">
    <source>
        <dbReference type="ARBA" id="ARBA00024200"/>
    </source>
</evidence>
<evidence type="ECO:0000256" key="1">
    <source>
        <dbReference type="ARBA" id="ARBA00022741"/>
    </source>
</evidence>